<feature type="domain" description="AMIN-like" evidence="3">
    <location>
        <begin position="79"/>
        <end position="205"/>
    </location>
</feature>
<keyword evidence="2" id="KW-0732">Signal</keyword>
<dbReference type="PROSITE" id="PS51257">
    <property type="entry name" value="PROKAR_LIPOPROTEIN"/>
    <property type="match status" value="1"/>
</dbReference>
<accession>A0A4Q7YBC0</accession>
<protein>
    <recommendedName>
        <fullName evidence="3">AMIN-like domain-containing protein</fullName>
    </recommendedName>
</protein>
<proteinExistence type="predicted"/>
<evidence type="ECO:0000313" key="4">
    <source>
        <dbReference type="EMBL" id="RZU33425.1"/>
    </source>
</evidence>
<feature type="signal peptide" evidence="2">
    <location>
        <begin position="1"/>
        <end position="23"/>
    </location>
</feature>
<feature type="chain" id="PRO_5020417733" description="AMIN-like domain-containing protein" evidence="2">
    <location>
        <begin position="24"/>
        <end position="207"/>
    </location>
</feature>
<dbReference type="OrthoDB" id="3393679at2"/>
<dbReference type="EMBL" id="SHKV01000001">
    <property type="protein sequence ID" value="RZU33425.1"/>
    <property type="molecule type" value="Genomic_DNA"/>
</dbReference>
<dbReference type="InterPro" id="IPR056303">
    <property type="entry name" value="AMIN-like"/>
</dbReference>
<evidence type="ECO:0000313" key="5">
    <source>
        <dbReference type="Proteomes" id="UP000292507"/>
    </source>
</evidence>
<sequence>MSSIRRLALPALLASLTLLTGCAGEGRSDTAASTGGAVSSSSSNSSAPTTEAESEAPVSSFRGDTEPGTAEPSEDARLTVGAVRLAAQPGFDRVVFELGGAGSPGWDVRYVEEATQDGSGAPVPVAGDVILQVRISGAGYPYDTGVEEYAAEAPLTAAGTGSVTEVVFAGTYEGVTSAFIGARAARPFRAYLLEGPTRLVVEVAHAG</sequence>
<feature type="region of interest" description="Disordered" evidence="1">
    <location>
        <begin position="24"/>
        <end position="77"/>
    </location>
</feature>
<evidence type="ECO:0000256" key="1">
    <source>
        <dbReference type="SAM" id="MobiDB-lite"/>
    </source>
</evidence>
<dbReference type="Proteomes" id="UP000292507">
    <property type="component" value="Unassembled WGS sequence"/>
</dbReference>
<dbReference type="Pfam" id="PF24837">
    <property type="entry name" value="AMIN-like"/>
    <property type="match status" value="1"/>
</dbReference>
<organism evidence="4 5">
    <name type="scientific">Blastococcus saxobsidens</name>
    <dbReference type="NCBI Taxonomy" id="138336"/>
    <lineage>
        <taxon>Bacteria</taxon>
        <taxon>Bacillati</taxon>
        <taxon>Actinomycetota</taxon>
        <taxon>Actinomycetes</taxon>
        <taxon>Geodermatophilales</taxon>
        <taxon>Geodermatophilaceae</taxon>
        <taxon>Blastococcus</taxon>
    </lineage>
</organism>
<evidence type="ECO:0000259" key="3">
    <source>
        <dbReference type="Pfam" id="PF24837"/>
    </source>
</evidence>
<feature type="compositionally biased region" description="Low complexity" evidence="1">
    <location>
        <begin position="30"/>
        <end position="58"/>
    </location>
</feature>
<name>A0A4Q7YBC0_9ACTN</name>
<evidence type="ECO:0000256" key="2">
    <source>
        <dbReference type="SAM" id="SignalP"/>
    </source>
</evidence>
<reference evidence="4 5" key="1">
    <citation type="submission" date="2019-02" db="EMBL/GenBank/DDBJ databases">
        <title>Sequencing the genomes of 1000 actinobacteria strains.</title>
        <authorList>
            <person name="Klenk H.-P."/>
        </authorList>
    </citation>
    <scope>NUCLEOTIDE SEQUENCE [LARGE SCALE GENOMIC DNA]</scope>
    <source>
        <strain evidence="4 5">DSM 44509</strain>
    </source>
</reference>
<keyword evidence="5" id="KW-1185">Reference proteome</keyword>
<dbReference type="AlphaFoldDB" id="A0A4Q7YBC0"/>
<dbReference type="RefSeq" id="WP_104526807.1">
    <property type="nucleotide sequence ID" value="NZ_POQT01000002.1"/>
</dbReference>
<gene>
    <name evidence="4" type="ORF">BKA19_3149</name>
</gene>
<comment type="caution">
    <text evidence="4">The sequence shown here is derived from an EMBL/GenBank/DDBJ whole genome shotgun (WGS) entry which is preliminary data.</text>
</comment>